<protein>
    <recommendedName>
        <fullName evidence="4">ATP-dependent DNA helicase</fullName>
    </recommendedName>
</protein>
<gene>
    <name evidence="2" type="ORF">ALC56_06938</name>
</gene>
<dbReference type="Proteomes" id="UP000078541">
    <property type="component" value="Unassembled WGS sequence"/>
</dbReference>
<keyword evidence="1" id="KW-0472">Membrane</keyword>
<evidence type="ECO:0000256" key="1">
    <source>
        <dbReference type="SAM" id="Phobius"/>
    </source>
</evidence>
<evidence type="ECO:0008006" key="4">
    <source>
        <dbReference type="Google" id="ProtNLM"/>
    </source>
</evidence>
<dbReference type="InterPro" id="IPR027417">
    <property type="entry name" value="P-loop_NTPase"/>
</dbReference>
<keyword evidence="3" id="KW-1185">Reference proteome</keyword>
<name>A0A151JXA5_9HYME</name>
<dbReference type="AlphaFoldDB" id="A0A151JXA5"/>
<keyword evidence="1" id="KW-1133">Transmembrane helix</keyword>
<dbReference type="PANTHER" id="PTHR47642">
    <property type="entry name" value="ATP-DEPENDENT DNA HELICASE"/>
    <property type="match status" value="1"/>
</dbReference>
<reference evidence="2 3" key="1">
    <citation type="submission" date="2016-03" db="EMBL/GenBank/DDBJ databases">
        <title>Trachymyrmex septentrionalis WGS genome.</title>
        <authorList>
            <person name="Nygaard S."/>
            <person name="Hu H."/>
            <person name="Boomsma J."/>
            <person name="Zhang G."/>
        </authorList>
    </citation>
    <scope>NUCLEOTIDE SEQUENCE [LARGE SCALE GENOMIC DNA]</scope>
    <source>
        <strain evidence="2">Tsep2-gDNA-1</strain>
        <tissue evidence="2">Whole body</tissue>
    </source>
</reference>
<organism evidence="2 3">
    <name type="scientific">Trachymyrmex septentrionalis</name>
    <dbReference type="NCBI Taxonomy" id="34720"/>
    <lineage>
        <taxon>Eukaryota</taxon>
        <taxon>Metazoa</taxon>
        <taxon>Ecdysozoa</taxon>
        <taxon>Arthropoda</taxon>
        <taxon>Hexapoda</taxon>
        <taxon>Insecta</taxon>
        <taxon>Pterygota</taxon>
        <taxon>Neoptera</taxon>
        <taxon>Endopterygota</taxon>
        <taxon>Hymenoptera</taxon>
        <taxon>Apocrita</taxon>
        <taxon>Aculeata</taxon>
        <taxon>Formicoidea</taxon>
        <taxon>Formicidae</taxon>
        <taxon>Myrmicinae</taxon>
        <taxon>Trachymyrmex</taxon>
    </lineage>
</organism>
<feature type="transmembrane region" description="Helical" evidence="1">
    <location>
        <begin position="259"/>
        <end position="277"/>
    </location>
</feature>
<accession>A0A151JXA5</accession>
<evidence type="ECO:0000313" key="2">
    <source>
        <dbReference type="EMBL" id="KYN38684.1"/>
    </source>
</evidence>
<proteinExistence type="predicted"/>
<dbReference type="Gene3D" id="3.40.50.300">
    <property type="entry name" value="P-loop containing nucleotide triphosphate hydrolases"/>
    <property type="match status" value="1"/>
</dbReference>
<dbReference type="InterPro" id="IPR051055">
    <property type="entry name" value="PIF1_helicase"/>
</dbReference>
<evidence type="ECO:0000313" key="3">
    <source>
        <dbReference type="Proteomes" id="UP000078541"/>
    </source>
</evidence>
<dbReference type="EMBL" id="KQ981640">
    <property type="protein sequence ID" value="KYN38684.1"/>
    <property type="molecule type" value="Genomic_DNA"/>
</dbReference>
<sequence>MQDFKDLDDKQEIDISEMISKLNADQRRVFNRVTNTIASGKSLLRLYVSGEGGTGQLANHILEVLQADLKDVSLIIINKVSMISNLILMYIHLRLSEIFDTTDCDDDWFDQKHILLFGDLLQLPPVHEDPAFIQLTAENVRKYLGSLSATNLWITLFGYDKLIINMCQQGSYREYLLNKITINELCDFISNLSSDTVCLLPTCHMCNELNAAMLSHINKTTDYIEKINILLLTSLEYFIERVSVKFQMMNRIYEYIIEYYYLLSTFLFFLLLLLLLLHSNRQSA</sequence>
<dbReference type="STRING" id="34720.A0A151JXA5"/>
<keyword evidence="1" id="KW-0812">Transmembrane</keyword>